<dbReference type="GO" id="GO:0003935">
    <property type="term" value="F:GTP cyclohydrolase II activity"/>
    <property type="evidence" value="ECO:0007669"/>
    <property type="project" value="TreeGrafter"/>
</dbReference>
<dbReference type="AlphaFoldDB" id="A0A933RXH2"/>
<organism evidence="16 17">
    <name type="scientific">Rhodopseudomonas palustris</name>
    <dbReference type="NCBI Taxonomy" id="1076"/>
    <lineage>
        <taxon>Bacteria</taxon>
        <taxon>Pseudomonadati</taxon>
        <taxon>Pseudomonadota</taxon>
        <taxon>Alphaproteobacteria</taxon>
        <taxon>Hyphomicrobiales</taxon>
        <taxon>Nitrobacteraceae</taxon>
        <taxon>Rhodopseudomonas</taxon>
    </lineage>
</organism>
<keyword evidence="11 14" id="KW-0460">Magnesium</keyword>
<dbReference type="InterPro" id="IPR017945">
    <property type="entry name" value="DHBP_synth_RibB-like_a/b_dom"/>
</dbReference>
<evidence type="ECO:0000256" key="12">
    <source>
        <dbReference type="ARBA" id="ARBA00023211"/>
    </source>
</evidence>
<evidence type="ECO:0000256" key="9">
    <source>
        <dbReference type="ARBA" id="ARBA00022619"/>
    </source>
</evidence>
<evidence type="ECO:0000256" key="13">
    <source>
        <dbReference type="ARBA" id="ARBA00023239"/>
    </source>
</evidence>
<feature type="domain" description="GTP cyclohydrolase II" evidence="15">
    <location>
        <begin position="206"/>
        <end position="353"/>
    </location>
</feature>
<comment type="subunit">
    <text evidence="14">Homodimer.</text>
</comment>
<comment type="similarity">
    <text evidence="5">In the N-terminal section; belongs to the DHBP synthase family.</text>
</comment>
<dbReference type="EC" id="4.1.99.12" evidence="7 14"/>
<dbReference type="PANTHER" id="PTHR21327">
    <property type="entry name" value="GTP CYCLOHYDROLASE II-RELATED"/>
    <property type="match status" value="1"/>
</dbReference>
<evidence type="ECO:0000313" key="17">
    <source>
        <dbReference type="Proteomes" id="UP000782519"/>
    </source>
</evidence>
<name>A0A933RXH2_RHOPL</name>
<feature type="binding site" evidence="14">
    <location>
        <begin position="139"/>
        <end position="143"/>
    </location>
    <ligand>
        <name>D-ribulose 5-phosphate</name>
        <dbReference type="ChEBI" id="CHEBI:58121"/>
    </ligand>
</feature>
<dbReference type="Gene3D" id="3.90.870.10">
    <property type="entry name" value="DHBP synthase"/>
    <property type="match status" value="1"/>
</dbReference>
<dbReference type="InterPro" id="IPR036144">
    <property type="entry name" value="RibA-like_sf"/>
</dbReference>
<evidence type="ECO:0000256" key="11">
    <source>
        <dbReference type="ARBA" id="ARBA00022842"/>
    </source>
</evidence>
<keyword evidence="13 14" id="KW-0456">Lyase</keyword>
<dbReference type="EMBL" id="JACRJB010000030">
    <property type="protein sequence ID" value="MBI5130014.1"/>
    <property type="molecule type" value="Genomic_DNA"/>
</dbReference>
<dbReference type="GO" id="GO:0000287">
    <property type="term" value="F:magnesium ion binding"/>
    <property type="evidence" value="ECO:0007669"/>
    <property type="project" value="UniProtKB-UniRule"/>
</dbReference>
<dbReference type="InterPro" id="IPR000422">
    <property type="entry name" value="DHBP_synthase_RibB"/>
</dbReference>
<sequence>MAHPIQDVLQAFAAGEIVVVTDDDDREGEGDLVVAASLCTAEKMAFIIRHTSGIVCAPITTDDARRLRLDPMVAHNDSNHTTAFTVSIDYKPDNGTGISADERASCCRALANPNAGANDFARPGHIFPLIARDGGVLLRSGHTEAAVDLCRLAGLPPVGVISELMNDDGTVTKGAQVVEFARKHNLKLVTIADLIAHRQAREKLIERVATFPMESPIGPMQGYAYRSPFDSIAHLACVYNGIGDGRNVLTRFHKPNIVKDIFTGPRRMEAVLDHFKKNGSGVLIYLRDGAAGVPVAPIDEPKSAEADRHRQWREIGVGAQILRDLGVSSIRHLTSSQMDYKGLSGFGIEIVGNEHLEGT</sequence>
<feature type="binding site" evidence="14">
    <location>
        <position position="27"/>
    </location>
    <ligand>
        <name>Mg(2+)</name>
        <dbReference type="ChEBI" id="CHEBI:18420"/>
        <label>2</label>
    </ligand>
</feature>
<feature type="binding site" evidence="14">
    <location>
        <position position="31"/>
    </location>
    <ligand>
        <name>D-ribulose 5-phosphate</name>
        <dbReference type="ChEBI" id="CHEBI:58121"/>
    </ligand>
</feature>
<keyword evidence="10 14" id="KW-0479">Metal-binding</keyword>
<evidence type="ECO:0000256" key="2">
    <source>
        <dbReference type="ARBA" id="ARBA00001936"/>
    </source>
</evidence>
<feature type="site" description="Essential for catalytic activity" evidence="14">
    <location>
        <position position="125"/>
    </location>
</feature>
<evidence type="ECO:0000259" key="15">
    <source>
        <dbReference type="Pfam" id="PF00925"/>
    </source>
</evidence>
<evidence type="ECO:0000256" key="3">
    <source>
        <dbReference type="ARBA" id="ARBA00002284"/>
    </source>
</evidence>
<dbReference type="HAMAP" id="MF_00180">
    <property type="entry name" value="RibB"/>
    <property type="match status" value="1"/>
</dbReference>
<comment type="similarity">
    <text evidence="6">In the C-terminal section; belongs to the GTP cyclohydrolase II family.</text>
</comment>
<dbReference type="NCBIfam" id="TIGR00506">
    <property type="entry name" value="ribB"/>
    <property type="match status" value="1"/>
</dbReference>
<accession>A0A933RXH2</accession>
<evidence type="ECO:0000256" key="6">
    <source>
        <dbReference type="ARBA" id="ARBA00008976"/>
    </source>
</evidence>
<dbReference type="Gene3D" id="3.40.50.10990">
    <property type="entry name" value="GTP cyclohydrolase II"/>
    <property type="match status" value="1"/>
</dbReference>
<dbReference type="GO" id="GO:0008686">
    <property type="term" value="F:3,4-dihydroxy-2-butanone-4-phosphate synthase activity"/>
    <property type="evidence" value="ECO:0007669"/>
    <property type="project" value="UniProtKB-UniRule"/>
</dbReference>
<keyword evidence="9 14" id="KW-0686">Riboflavin biosynthesis</keyword>
<comment type="function">
    <text evidence="3 14">Catalyzes the conversion of D-ribulose 5-phosphate to formate and 3,4-dihydroxy-2-butanone 4-phosphate.</text>
</comment>
<feature type="binding site" evidence="14">
    <location>
        <position position="142"/>
    </location>
    <ligand>
        <name>Mg(2+)</name>
        <dbReference type="ChEBI" id="CHEBI:18420"/>
        <label>2</label>
    </ligand>
</feature>
<dbReference type="PANTHER" id="PTHR21327:SF18">
    <property type="entry name" value="3,4-DIHYDROXY-2-BUTANONE 4-PHOSPHATE SYNTHASE"/>
    <property type="match status" value="1"/>
</dbReference>
<dbReference type="GO" id="GO:0009231">
    <property type="term" value="P:riboflavin biosynthetic process"/>
    <property type="evidence" value="ECO:0007669"/>
    <property type="project" value="UniProtKB-UniRule"/>
</dbReference>
<feature type="binding site" evidence="14">
    <location>
        <position position="27"/>
    </location>
    <ligand>
        <name>Mg(2+)</name>
        <dbReference type="ChEBI" id="CHEBI:18420"/>
        <label>1</label>
    </ligand>
</feature>
<evidence type="ECO:0000256" key="5">
    <source>
        <dbReference type="ARBA" id="ARBA00005520"/>
    </source>
</evidence>
<comment type="pathway">
    <text evidence="4 14">Cofactor biosynthesis; riboflavin biosynthesis; 2-hydroxy-3-oxobutyl phosphate from D-ribulose 5-phosphate: step 1/1.</text>
</comment>
<comment type="catalytic activity">
    <reaction evidence="1 14">
        <text>D-ribulose 5-phosphate = (2S)-2-hydroxy-3-oxobutyl phosphate + formate + H(+)</text>
        <dbReference type="Rhea" id="RHEA:18457"/>
        <dbReference type="ChEBI" id="CHEBI:15378"/>
        <dbReference type="ChEBI" id="CHEBI:15740"/>
        <dbReference type="ChEBI" id="CHEBI:58121"/>
        <dbReference type="ChEBI" id="CHEBI:58830"/>
        <dbReference type="EC" id="4.1.99.12"/>
    </reaction>
</comment>
<gene>
    <name evidence="14 16" type="primary">ribB</name>
    <name evidence="16" type="ORF">HZA66_11280</name>
</gene>
<dbReference type="FunFam" id="3.90.870.10:FF:000001">
    <property type="entry name" value="Riboflavin biosynthesis protein RibBA"/>
    <property type="match status" value="1"/>
</dbReference>
<evidence type="ECO:0000256" key="10">
    <source>
        <dbReference type="ARBA" id="ARBA00022723"/>
    </source>
</evidence>
<comment type="cofactor">
    <cofactor evidence="2">
        <name>Mn(2+)</name>
        <dbReference type="ChEBI" id="CHEBI:29035"/>
    </cofactor>
</comment>
<comment type="similarity">
    <text evidence="14">Belongs to the DHBP synthase family.</text>
</comment>
<evidence type="ECO:0000256" key="1">
    <source>
        <dbReference type="ARBA" id="ARBA00000141"/>
    </source>
</evidence>
<evidence type="ECO:0000256" key="8">
    <source>
        <dbReference type="ARBA" id="ARBA00018836"/>
    </source>
</evidence>
<dbReference type="Pfam" id="PF00925">
    <property type="entry name" value="GTP_cyclohydro2"/>
    <property type="match status" value="1"/>
</dbReference>
<evidence type="ECO:0000313" key="16">
    <source>
        <dbReference type="EMBL" id="MBI5130014.1"/>
    </source>
</evidence>
<keyword evidence="12 14" id="KW-0464">Manganese</keyword>
<proteinExistence type="inferred from homology"/>
<dbReference type="SUPFAM" id="SSF142695">
    <property type="entry name" value="RibA-like"/>
    <property type="match status" value="1"/>
</dbReference>
<dbReference type="SUPFAM" id="SSF55821">
    <property type="entry name" value="YrdC/RibB"/>
    <property type="match status" value="1"/>
</dbReference>
<comment type="cofactor">
    <cofactor evidence="14">
        <name>Mg(2+)</name>
        <dbReference type="ChEBI" id="CHEBI:18420"/>
    </cofactor>
    <cofactor evidence="14">
        <name>Mn(2+)</name>
        <dbReference type="ChEBI" id="CHEBI:29035"/>
    </cofactor>
    <text evidence="14">Binds 2 divalent metal cations per subunit. Magnesium or manganese.</text>
</comment>
<dbReference type="InterPro" id="IPR032677">
    <property type="entry name" value="GTP_cyclohydro_II"/>
</dbReference>
<feature type="binding site" evidence="14">
    <location>
        <begin position="26"/>
        <end position="27"/>
    </location>
    <ligand>
        <name>D-ribulose 5-phosphate</name>
        <dbReference type="ChEBI" id="CHEBI:58121"/>
    </ligand>
</feature>
<feature type="site" description="Essential for catalytic activity" evidence="14">
    <location>
        <position position="163"/>
    </location>
</feature>
<dbReference type="GO" id="GO:0030145">
    <property type="term" value="F:manganese ion binding"/>
    <property type="evidence" value="ECO:0007669"/>
    <property type="project" value="UniProtKB-UniRule"/>
</dbReference>
<comment type="caution">
    <text evidence="16">The sequence shown here is derived from an EMBL/GenBank/DDBJ whole genome shotgun (WGS) entry which is preliminary data.</text>
</comment>
<evidence type="ECO:0000256" key="7">
    <source>
        <dbReference type="ARBA" id="ARBA00012153"/>
    </source>
</evidence>
<dbReference type="Pfam" id="PF00926">
    <property type="entry name" value="DHBP_synthase"/>
    <property type="match status" value="1"/>
</dbReference>
<dbReference type="GO" id="GO:0005829">
    <property type="term" value="C:cytosol"/>
    <property type="evidence" value="ECO:0007669"/>
    <property type="project" value="TreeGrafter"/>
</dbReference>
<dbReference type="PIRSF" id="PIRSF001259">
    <property type="entry name" value="RibA"/>
    <property type="match status" value="1"/>
</dbReference>
<dbReference type="Proteomes" id="UP000782519">
    <property type="component" value="Unassembled WGS sequence"/>
</dbReference>
<evidence type="ECO:0000256" key="4">
    <source>
        <dbReference type="ARBA" id="ARBA00004904"/>
    </source>
</evidence>
<reference evidence="16" key="1">
    <citation type="submission" date="2020-07" db="EMBL/GenBank/DDBJ databases">
        <title>Huge and variable diversity of episymbiotic CPR bacteria and DPANN archaea in groundwater ecosystems.</title>
        <authorList>
            <person name="He C.Y."/>
            <person name="Keren R."/>
            <person name="Whittaker M."/>
            <person name="Farag I.F."/>
            <person name="Doudna J."/>
            <person name="Cate J.H.D."/>
            <person name="Banfield J.F."/>
        </authorList>
    </citation>
    <scope>NUCLEOTIDE SEQUENCE</scope>
    <source>
        <strain evidence="16">NC_groundwater_1818_Pr3_B-0.1um_66_35</strain>
    </source>
</reference>
<protein>
    <recommendedName>
        <fullName evidence="8 14">3,4-dihydroxy-2-butanone 4-phosphate synthase</fullName>
        <shortName evidence="14">DHBP synthase</shortName>
        <ecNumber evidence="7 14">4.1.99.12</ecNumber>
    </recommendedName>
</protein>
<evidence type="ECO:0000256" key="14">
    <source>
        <dbReference type="HAMAP-Rule" id="MF_00180"/>
    </source>
</evidence>